<dbReference type="RefSeq" id="XP_025559986.1">
    <property type="nucleotide sequence ID" value="XM_025701361.1"/>
</dbReference>
<keyword evidence="2" id="KW-1185">Reference proteome</keyword>
<dbReference type="GeneID" id="37205953"/>
<gene>
    <name evidence="1" type="ORF">BO88DRAFT_126145</name>
</gene>
<accession>A0A319CCT5</accession>
<reference evidence="1" key="1">
    <citation type="submission" date="2016-12" db="EMBL/GenBank/DDBJ databases">
        <title>The genomes of Aspergillus section Nigri reveals drivers in fungal speciation.</title>
        <authorList>
            <consortium name="DOE Joint Genome Institute"/>
            <person name="Vesth T.C."/>
            <person name="Nybo J."/>
            <person name="Theobald S."/>
            <person name="Brandl J."/>
            <person name="Frisvad J.C."/>
            <person name="Nielsen K.F."/>
            <person name="Lyhne E.K."/>
            <person name="Kogle M.E."/>
            <person name="Kuo A."/>
            <person name="Riley R."/>
            <person name="Clum A."/>
            <person name="Nolan M."/>
            <person name="Lipzen A."/>
            <person name="Salamov A."/>
            <person name="Henrissat B."/>
            <person name="Wiebenga A."/>
            <person name="De Vries R.P."/>
            <person name="Grigoriev I.V."/>
            <person name="Mortensen U.H."/>
            <person name="Andersen M.R."/>
            <person name="Baker S.E."/>
        </authorList>
    </citation>
    <scope>NUCLEOTIDE SEQUENCE [LARGE SCALE GENOMIC DNA]</scope>
    <source>
        <strain evidence="1">CBS 113365</strain>
    </source>
</reference>
<evidence type="ECO:0000313" key="2">
    <source>
        <dbReference type="Proteomes" id="UP000248405"/>
    </source>
</evidence>
<evidence type="ECO:0000313" key="1">
    <source>
        <dbReference type="EMBL" id="PYH66192.1"/>
    </source>
</evidence>
<dbReference type="Proteomes" id="UP000248405">
    <property type="component" value="Unassembled WGS sequence"/>
</dbReference>
<organism evidence="1 2">
    <name type="scientific">Aspergillus vadensis (strain CBS 113365 / IMI 142717 / IBT 24658)</name>
    <dbReference type="NCBI Taxonomy" id="1448311"/>
    <lineage>
        <taxon>Eukaryota</taxon>
        <taxon>Fungi</taxon>
        <taxon>Dikarya</taxon>
        <taxon>Ascomycota</taxon>
        <taxon>Pezizomycotina</taxon>
        <taxon>Eurotiomycetes</taxon>
        <taxon>Eurotiomycetidae</taxon>
        <taxon>Eurotiales</taxon>
        <taxon>Aspergillaceae</taxon>
        <taxon>Aspergillus</taxon>
        <taxon>Aspergillus subgen. Circumdati</taxon>
    </lineage>
</organism>
<protein>
    <submittedName>
        <fullName evidence="1">Uncharacterized protein</fullName>
    </submittedName>
</protein>
<name>A0A319CCT5_ASPVC</name>
<dbReference type="EMBL" id="KZ821635">
    <property type="protein sequence ID" value="PYH66192.1"/>
    <property type="molecule type" value="Genomic_DNA"/>
</dbReference>
<proteinExistence type="predicted"/>
<sequence>MNSRSGGTNTINLGYRGTKKVRPLQRLQDTVGSVLGYVGRRKCTEGRQQTQSDPKGRSQIPITSQIRYAREGRSLICYPYDKLCARAIRSKNRKRLLTSGRSQFYHFHRARPLGVALPWTVNSIDFPRIKTEARPFILMTVHRTKGQTADLFGGRRTRINSEGRCVCSFAAAWDWILVCETLRRGWEIFPSVSKYDVAQENVHLEMLASS</sequence>
<dbReference type="AlphaFoldDB" id="A0A319CCT5"/>